<dbReference type="NCBIfam" id="TIGR01771">
    <property type="entry name" value="L-LDH-NAD"/>
    <property type="match status" value="1"/>
</dbReference>
<keyword evidence="11" id="KW-1185">Reference proteome</keyword>
<feature type="binding site" evidence="7">
    <location>
        <position position="170"/>
    </location>
    <ligand>
        <name>beta-D-fructose 1,6-bisphosphate</name>
        <dbReference type="ChEBI" id="CHEBI:32966"/>
        <note>allosteric activator</note>
    </ligand>
</feature>
<evidence type="ECO:0000313" key="11">
    <source>
        <dbReference type="Proteomes" id="UP000676506"/>
    </source>
</evidence>
<feature type="domain" description="Lactate/malate dehydrogenase N-terminal" evidence="8">
    <location>
        <begin position="8"/>
        <end position="144"/>
    </location>
</feature>
<dbReference type="EMBL" id="CP072648">
    <property type="protein sequence ID" value="QUW03243.1"/>
    <property type="molecule type" value="Genomic_DNA"/>
</dbReference>
<dbReference type="InterPro" id="IPR022383">
    <property type="entry name" value="Lactate/malate_DH_C"/>
</dbReference>
<dbReference type="Pfam" id="PF02866">
    <property type="entry name" value="Ldh_1_C"/>
    <property type="match status" value="1"/>
</dbReference>
<dbReference type="EC" id="1.1.1.27" evidence="3 7"/>
<dbReference type="GO" id="GO:0004459">
    <property type="term" value="F:L-lactate dehydrogenase (NAD+) activity"/>
    <property type="evidence" value="ECO:0007669"/>
    <property type="project" value="UniProtKB-EC"/>
</dbReference>
<evidence type="ECO:0000256" key="7">
    <source>
        <dbReference type="HAMAP-Rule" id="MF_00488"/>
    </source>
</evidence>
<dbReference type="InterPro" id="IPR001236">
    <property type="entry name" value="Lactate/malate_DH_N"/>
</dbReference>
<feature type="binding site" evidence="7">
    <location>
        <position position="67"/>
    </location>
    <ligand>
        <name>NAD(+)</name>
        <dbReference type="ChEBI" id="CHEBI:57540"/>
    </ligand>
</feature>
<comment type="subunit">
    <text evidence="7">Homotetramer.</text>
</comment>
<evidence type="ECO:0000259" key="8">
    <source>
        <dbReference type="Pfam" id="PF00056"/>
    </source>
</evidence>
<comment type="catalytic activity">
    <reaction evidence="6 7">
        <text>(S)-lactate + NAD(+) = pyruvate + NADH + H(+)</text>
        <dbReference type="Rhea" id="RHEA:23444"/>
        <dbReference type="ChEBI" id="CHEBI:15361"/>
        <dbReference type="ChEBI" id="CHEBI:15378"/>
        <dbReference type="ChEBI" id="CHEBI:16651"/>
        <dbReference type="ChEBI" id="CHEBI:57540"/>
        <dbReference type="ChEBI" id="CHEBI:57945"/>
        <dbReference type="EC" id="1.1.1.27"/>
    </reaction>
</comment>
<feature type="binding site" evidence="7">
    <location>
        <position position="42"/>
    </location>
    <ligand>
        <name>NAD(+)</name>
        <dbReference type="ChEBI" id="CHEBI:57540"/>
    </ligand>
</feature>
<comment type="caution">
    <text evidence="7">Lacks conserved residue(s) required for the propagation of feature annotation.</text>
</comment>
<dbReference type="Proteomes" id="UP000676506">
    <property type="component" value="Chromosome 1"/>
</dbReference>
<feature type="binding site" evidence="7">
    <location>
        <begin position="81"/>
        <end position="82"/>
    </location>
    <ligand>
        <name>NAD(+)</name>
        <dbReference type="ChEBI" id="CHEBI:57540"/>
    </ligand>
</feature>
<feature type="binding site" evidence="7">
    <location>
        <position position="145"/>
    </location>
    <ligand>
        <name>NAD(+)</name>
        <dbReference type="ChEBI" id="CHEBI:57540"/>
    </ligand>
</feature>
<evidence type="ECO:0000256" key="6">
    <source>
        <dbReference type="ARBA" id="ARBA00049258"/>
    </source>
</evidence>
<comment type="similarity">
    <text evidence="2 7">Belongs to the LDH/MDH superfamily. LDH family.</text>
</comment>
<keyword evidence="4 7" id="KW-0560">Oxidoreductase</keyword>
<dbReference type="Pfam" id="PF00056">
    <property type="entry name" value="Ldh_1_N"/>
    <property type="match status" value="1"/>
</dbReference>
<comment type="pathway">
    <text evidence="1 7">Fermentation; pyruvate fermentation to lactate; (S)-lactate from pyruvate: step 1/1.</text>
</comment>
<feature type="binding site" evidence="7">
    <location>
        <position position="155"/>
    </location>
    <ligand>
        <name>beta-D-fructose 1,6-bisphosphate</name>
        <dbReference type="ChEBI" id="CHEBI:32966"/>
        <note>allosteric activator</note>
    </ligand>
</feature>
<comment type="function">
    <text evidence="7">Catalyzes the conversion of lactate to pyruvate.</text>
</comment>
<comment type="subcellular location">
    <subcellularLocation>
        <location evidence="7">Cytoplasm</location>
    </subcellularLocation>
</comment>
<dbReference type="Gene3D" id="3.40.50.720">
    <property type="entry name" value="NAD(P)-binding Rossmann-like Domain"/>
    <property type="match status" value="1"/>
</dbReference>
<accession>A0ABX8B8M7</accession>
<feature type="modified residue" description="Phosphotyrosine" evidence="7">
    <location>
        <position position="222"/>
    </location>
</feature>
<protein>
    <recommendedName>
        <fullName evidence="3 7">L-lactate dehydrogenase</fullName>
        <shortName evidence="7">L-LDH</shortName>
        <ecNumber evidence="3 7">1.1.1.27</ecNumber>
    </recommendedName>
</protein>
<dbReference type="InterPro" id="IPR011304">
    <property type="entry name" value="L-lactate_DH"/>
</dbReference>
<feature type="binding site" evidence="7">
    <location>
        <position position="84"/>
    </location>
    <ligand>
        <name>substrate</name>
    </ligand>
</feature>
<feature type="binding site" evidence="7">
    <location>
        <begin position="120"/>
        <end position="122"/>
    </location>
    <ligand>
        <name>NAD(+)</name>
        <dbReference type="ChEBI" id="CHEBI:57540"/>
    </ligand>
</feature>
<feature type="binding site" evidence="7">
    <location>
        <position position="231"/>
    </location>
    <ligand>
        <name>substrate</name>
    </ligand>
</feature>
<name>A0ABX8B8M7_9BACT</name>
<dbReference type="PIRSF" id="PIRSF000102">
    <property type="entry name" value="Lac_mal_DH"/>
    <property type="match status" value="1"/>
</dbReference>
<dbReference type="InterPro" id="IPR036291">
    <property type="entry name" value="NAD(P)-bd_dom_sf"/>
</dbReference>
<dbReference type="InterPro" id="IPR001557">
    <property type="entry name" value="L-lactate/malate_DH"/>
</dbReference>
<keyword evidence="7" id="KW-0963">Cytoplasm</keyword>
<dbReference type="Gene3D" id="3.90.110.10">
    <property type="entry name" value="Lactate dehydrogenase/glycoside hydrolase, family 4, C-terminal"/>
    <property type="match status" value="1"/>
</dbReference>
<feature type="binding site" evidence="7">
    <location>
        <position position="90"/>
    </location>
    <ligand>
        <name>substrate</name>
    </ligand>
</feature>
<organism evidence="10 11">
    <name type="scientific">Chloracidobacterium validum</name>
    <dbReference type="NCBI Taxonomy" id="2821543"/>
    <lineage>
        <taxon>Bacteria</taxon>
        <taxon>Pseudomonadati</taxon>
        <taxon>Acidobacteriota</taxon>
        <taxon>Terriglobia</taxon>
        <taxon>Terriglobales</taxon>
        <taxon>Acidobacteriaceae</taxon>
        <taxon>Chloracidobacterium</taxon>
    </lineage>
</organism>
<proteinExistence type="inferred from homology"/>
<dbReference type="SUPFAM" id="SSF56327">
    <property type="entry name" value="LDH C-terminal domain-like"/>
    <property type="match status" value="1"/>
</dbReference>
<gene>
    <name evidence="7" type="primary">ldh</name>
    <name evidence="10" type="ORF">J8C06_02040</name>
</gene>
<feature type="binding site" evidence="7">
    <location>
        <position position="37"/>
    </location>
    <ligand>
        <name>NAD(+)</name>
        <dbReference type="ChEBI" id="CHEBI:57540"/>
    </ligand>
</feature>
<keyword evidence="7" id="KW-0021">Allosteric enzyme</keyword>
<dbReference type="PANTHER" id="PTHR43128">
    <property type="entry name" value="L-2-HYDROXYCARBOXYLATE DEHYDROGENASE (NAD(P)(+))"/>
    <property type="match status" value="1"/>
</dbReference>
<dbReference type="InterPro" id="IPR018177">
    <property type="entry name" value="L-lactate_DH_AS"/>
</dbReference>
<reference evidence="10 11" key="1">
    <citation type="submission" date="2021-03" db="EMBL/GenBank/DDBJ databases">
        <title>Genomic and phenotypic characterization of Chloracidobacterium isolates provides evidence for multiple species.</title>
        <authorList>
            <person name="Saini M.K."/>
            <person name="Costas A.M.G."/>
            <person name="Tank M."/>
            <person name="Bryant D.A."/>
        </authorList>
    </citation>
    <scope>NUCLEOTIDE SEQUENCE [LARGE SCALE GENOMIC DNA]</scope>
    <source>
        <strain evidence="10 11">BV2-C</strain>
    </source>
</reference>
<feature type="binding site" evidence="7">
    <location>
        <begin position="150"/>
        <end position="153"/>
    </location>
    <ligand>
        <name>substrate</name>
    </ligand>
</feature>
<dbReference type="InterPro" id="IPR015955">
    <property type="entry name" value="Lactate_DH/Glyco_Ohase_4_C"/>
</dbReference>
<evidence type="ECO:0000256" key="1">
    <source>
        <dbReference type="ARBA" id="ARBA00004843"/>
    </source>
</evidence>
<evidence type="ECO:0000256" key="3">
    <source>
        <dbReference type="ARBA" id="ARBA00012967"/>
    </source>
</evidence>
<feature type="domain" description="Lactate/malate dehydrogenase C-terminal" evidence="9">
    <location>
        <begin position="147"/>
        <end position="311"/>
    </location>
</feature>
<feature type="active site" description="Proton acceptor" evidence="7">
    <location>
        <position position="177"/>
    </location>
</feature>
<evidence type="ECO:0000256" key="4">
    <source>
        <dbReference type="ARBA" id="ARBA00023002"/>
    </source>
</evidence>
<evidence type="ECO:0000313" key="10">
    <source>
        <dbReference type="EMBL" id="QUW03243.1"/>
    </source>
</evidence>
<dbReference type="PANTHER" id="PTHR43128:SF16">
    <property type="entry name" value="L-LACTATE DEHYDROGENASE"/>
    <property type="match status" value="1"/>
</dbReference>
<dbReference type="CDD" id="cd05292">
    <property type="entry name" value="LDH_2"/>
    <property type="match status" value="1"/>
</dbReference>
<keyword evidence="7" id="KW-0597">Phosphoprotein</keyword>
<sequence>MAIQKRTIGIVGTGNVGVAAAYAMFIQRTASDIILLDKDQSRAEGEALDLMHGQTFAGPARVRVGNYPDLAEAQVIVIAAGVSQRPGESRLDLMERNVAVFRAILSELDQHAPNALLVIATNPVDVLTYVAQALSTRPAQRIIGTGTMLDTARFRALLGEHYGVDPRSVHAYILGEHGDTEFPVWSDARIGGLRLVGNVINGRPYDRPALDAIFEQTRRSAYDIIERKGYTNLAIGLVIARLVQTILNRQRSVLPVSVRLQGEYGLTRVCLSLPSIVSENGLESSILPELDADELAAMRQSASILQERIVEALPVAAGPVPDNHTATQG</sequence>
<dbReference type="RefSeq" id="WP_211429134.1">
    <property type="nucleotide sequence ID" value="NZ_CP072648.1"/>
</dbReference>
<keyword evidence="5 7" id="KW-0520">NAD</keyword>
<evidence type="ECO:0000256" key="2">
    <source>
        <dbReference type="ARBA" id="ARBA00006054"/>
    </source>
</evidence>
<dbReference type="PROSITE" id="PS00064">
    <property type="entry name" value="L_LDH"/>
    <property type="match status" value="1"/>
</dbReference>
<evidence type="ECO:0000259" key="9">
    <source>
        <dbReference type="Pfam" id="PF02866"/>
    </source>
</evidence>
<comment type="activity regulation">
    <text evidence="7">Allosterically activated by fructose 1,6-bisphosphate (FBP).</text>
</comment>
<dbReference type="PRINTS" id="PR00086">
    <property type="entry name" value="LLDHDRGNASE"/>
</dbReference>
<evidence type="ECO:0000256" key="5">
    <source>
        <dbReference type="ARBA" id="ARBA00023027"/>
    </source>
</evidence>
<dbReference type="SUPFAM" id="SSF51735">
    <property type="entry name" value="NAD(P)-binding Rossmann-fold domains"/>
    <property type="match status" value="1"/>
</dbReference>
<feature type="binding site" evidence="7">
    <location>
        <begin position="122"/>
        <end position="125"/>
    </location>
    <ligand>
        <name>substrate</name>
    </ligand>
</feature>
<feature type="binding site" evidence="7">
    <location>
        <position position="16"/>
    </location>
    <ligand>
        <name>NAD(+)</name>
        <dbReference type="ChEBI" id="CHEBI:57540"/>
    </ligand>
</feature>
<dbReference type="HAMAP" id="MF_00488">
    <property type="entry name" value="Lactate_dehydrog"/>
    <property type="match status" value="1"/>
</dbReference>